<dbReference type="AlphaFoldDB" id="A0A5E4S0J6"/>
<protein>
    <submittedName>
        <fullName evidence="1">Uncharacterized protein</fullName>
    </submittedName>
</protein>
<sequence>MAMTRNPEHAVRIKDAISLLQDCITKGEKIKINPTTVSEYSGLTRAIVYNHPLMRQHINRRESRKKAALLDSYIETLKDGYFEHHENLDDVRKSFKNDRFDTDSGVLQQAINLLIKDKIIVPHLTQPNTYIKAAQDINRATAPEVIYALIVVKGKHQSVMSETELDALIESILMKDPAAEVDVYKKVETVKMQVVRQAA</sequence>
<keyword evidence="2" id="KW-1185">Reference proteome</keyword>
<gene>
    <name evidence="1" type="ORF">PMO31116_00505</name>
</gene>
<evidence type="ECO:0000313" key="2">
    <source>
        <dbReference type="Proteomes" id="UP000368474"/>
    </source>
</evidence>
<reference evidence="1 2" key="1">
    <citation type="submission" date="2019-08" db="EMBL/GenBank/DDBJ databases">
        <authorList>
            <person name="Peeters C."/>
        </authorList>
    </citation>
    <scope>NUCLEOTIDE SEQUENCE [LARGE SCALE GENOMIC DNA]</scope>
    <source>
        <strain evidence="1 2">LMG 31116</strain>
    </source>
</reference>
<evidence type="ECO:0000313" key="1">
    <source>
        <dbReference type="EMBL" id="VVD69107.1"/>
    </source>
</evidence>
<dbReference type="Proteomes" id="UP000368474">
    <property type="component" value="Unassembled WGS sequence"/>
</dbReference>
<organism evidence="1 2">
    <name type="scientific">Pandoraea morbifera</name>
    <dbReference type="NCBI Taxonomy" id="2508300"/>
    <lineage>
        <taxon>Bacteria</taxon>
        <taxon>Pseudomonadati</taxon>
        <taxon>Pseudomonadota</taxon>
        <taxon>Betaproteobacteria</taxon>
        <taxon>Burkholderiales</taxon>
        <taxon>Burkholderiaceae</taxon>
        <taxon>Pandoraea</taxon>
    </lineage>
</organism>
<accession>A0A5E4S0J6</accession>
<dbReference type="EMBL" id="CABPSD010000001">
    <property type="protein sequence ID" value="VVD69107.1"/>
    <property type="molecule type" value="Genomic_DNA"/>
</dbReference>
<name>A0A5E4S0J6_9BURK</name>
<proteinExistence type="predicted"/>
<dbReference type="RefSeq" id="WP_150565301.1">
    <property type="nucleotide sequence ID" value="NZ_CABPSD010000001.1"/>
</dbReference>